<dbReference type="AlphaFoldDB" id="A0A2S5KSL3"/>
<evidence type="ECO:0000313" key="5">
    <source>
        <dbReference type="EMBL" id="PPC77662.1"/>
    </source>
</evidence>
<sequence length="277" mass="30485">MHICNPHHMPHITARSGIGVVGVVLQQQELEFKRLFIEKPLLICVIQGIKSVRWAGGEFLLRAGEVIAVAGGQSLDITNRLAADGCYRACWLVPDDSLIAAQSNARPELPVIRQAQPLQVAGDAFMQAMERAMSAITEEQLPAAIARHHMHELLLWLEANGGRFEQVAALTMAIKVRRLIGQDLSREWNAATVASAFAMSEATLRRKLAEEGTTMSALLVDARMSFALQLLQSTTQPVVQIALSVGYQTPSQFAVRFRDRFGFPPTAIRGHRHGFSD</sequence>
<accession>A0A2S5KSL3</accession>
<dbReference type="Gene3D" id="1.10.10.60">
    <property type="entry name" value="Homeodomain-like"/>
    <property type="match status" value="1"/>
</dbReference>
<dbReference type="GO" id="GO:0000976">
    <property type="term" value="F:transcription cis-regulatory region binding"/>
    <property type="evidence" value="ECO:0007669"/>
    <property type="project" value="TreeGrafter"/>
</dbReference>
<dbReference type="InterPro" id="IPR009057">
    <property type="entry name" value="Homeodomain-like_sf"/>
</dbReference>
<organism evidence="5 6">
    <name type="scientific">Proteobacteria bacterium 228</name>
    <dbReference type="NCBI Taxonomy" id="2083153"/>
    <lineage>
        <taxon>Bacteria</taxon>
        <taxon>Pseudomonadati</taxon>
        <taxon>Pseudomonadota</taxon>
    </lineage>
</organism>
<dbReference type="Proteomes" id="UP000238196">
    <property type="component" value="Unassembled WGS sequence"/>
</dbReference>
<evidence type="ECO:0000256" key="2">
    <source>
        <dbReference type="ARBA" id="ARBA00023125"/>
    </source>
</evidence>
<protein>
    <submittedName>
        <fullName evidence="5">AraC family transcriptional regulator</fullName>
    </submittedName>
</protein>
<keyword evidence="2" id="KW-0238">DNA-binding</keyword>
<dbReference type="SMART" id="SM00342">
    <property type="entry name" value="HTH_ARAC"/>
    <property type="match status" value="1"/>
</dbReference>
<gene>
    <name evidence="5" type="ORF">C4K68_09285</name>
</gene>
<dbReference type="SUPFAM" id="SSF46689">
    <property type="entry name" value="Homeodomain-like"/>
    <property type="match status" value="1"/>
</dbReference>
<name>A0A2S5KSL3_9PROT</name>
<comment type="caution">
    <text evidence="5">The sequence shown here is derived from an EMBL/GenBank/DDBJ whole genome shotgun (WGS) entry which is preliminary data.</text>
</comment>
<dbReference type="Pfam" id="PF12833">
    <property type="entry name" value="HTH_18"/>
    <property type="match status" value="1"/>
</dbReference>
<dbReference type="PANTHER" id="PTHR47894">
    <property type="entry name" value="HTH-TYPE TRANSCRIPTIONAL REGULATOR GADX"/>
    <property type="match status" value="1"/>
</dbReference>
<dbReference type="PROSITE" id="PS00041">
    <property type="entry name" value="HTH_ARAC_FAMILY_1"/>
    <property type="match status" value="1"/>
</dbReference>
<keyword evidence="3" id="KW-0804">Transcription</keyword>
<dbReference type="GO" id="GO:0003700">
    <property type="term" value="F:DNA-binding transcription factor activity"/>
    <property type="evidence" value="ECO:0007669"/>
    <property type="project" value="InterPro"/>
</dbReference>
<reference evidence="5 6" key="1">
    <citation type="submission" date="2018-02" db="EMBL/GenBank/DDBJ databases">
        <title>novel marine gammaproteobacteria from coastal saline agro ecosystem.</title>
        <authorList>
            <person name="Krishnan R."/>
            <person name="Ramesh Kumar N."/>
        </authorList>
    </citation>
    <scope>NUCLEOTIDE SEQUENCE [LARGE SCALE GENOMIC DNA]</scope>
    <source>
        <strain evidence="5 6">228</strain>
    </source>
</reference>
<dbReference type="EMBL" id="PRLP01000028">
    <property type="protein sequence ID" value="PPC77662.1"/>
    <property type="molecule type" value="Genomic_DNA"/>
</dbReference>
<dbReference type="PANTHER" id="PTHR47894:SF4">
    <property type="entry name" value="HTH-TYPE TRANSCRIPTIONAL REGULATOR GADX"/>
    <property type="match status" value="1"/>
</dbReference>
<dbReference type="GO" id="GO:0005829">
    <property type="term" value="C:cytosol"/>
    <property type="evidence" value="ECO:0007669"/>
    <property type="project" value="TreeGrafter"/>
</dbReference>
<dbReference type="PROSITE" id="PS01124">
    <property type="entry name" value="HTH_ARAC_FAMILY_2"/>
    <property type="match status" value="1"/>
</dbReference>
<dbReference type="InterPro" id="IPR018062">
    <property type="entry name" value="HTH_AraC-typ_CS"/>
</dbReference>
<feature type="domain" description="HTH araC/xylS-type" evidence="4">
    <location>
        <begin position="174"/>
        <end position="271"/>
    </location>
</feature>
<dbReference type="OrthoDB" id="9783876at2"/>
<evidence type="ECO:0000313" key="6">
    <source>
        <dbReference type="Proteomes" id="UP000238196"/>
    </source>
</evidence>
<dbReference type="InterPro" id="IPR018060">
    <property type="entry name" value="HTH_AraC"/>
</dbReference>
<evidence type="ECO:0000256" key="3">
    <source>
        <dbReference type="ARBA" id="ARBA00023163"/>
    </source>
</evidence>
<proteinExistence type="predicted"/>
<evidence type="ECO:0000256" key="1">
    <source>
        <dbReference type="ARBA" id="ARBA00023015"/>
    </source>
</evidence>
<keyword evidence="1" id="KW-0805">Transcription regulation</keyword>
<evidence type="ECO:0000259" key="4">
    <source>
        <dbReference type="PROSITE" id="PS01124"/>
    </source>
</evidence>